<dbReference type="PANTHER" id="PTHR32063:SF33">
    <property type="entry name" value="RND SUPERFAMILY EFFLUX PUMP PERMEASE COMPONENT"/>
    <property type="match status" value="1"/>
</dbReference>
<dbReference type="InterPro" id="IPR001036">
    <property type="entry name" value="Acrflvin-R"/>
</dbReference>
<keyword evidence="1" id="KW-0472">Membrane</keyword>
<feature type="transmembrane region" description="Helical" evidence="1">
    <location>
        <begin position="992"/>
        <end position="1011"/>
    </location>
</feature>
<dbReference type="Gene3D" id="3.30.70.1440">
    <property type="entry name" value="Multidrug efflux transporter AcrB pore domain"/>
    <property type="match status" value="1"/>
</dbReference>
<gene>
    <name evidence="2" type="ORF">BECKDK2373C_GA0170839_100756</name>
</gene>
<keyword evidence="1" id="KW-1133">Transmembrane helix</keyword>
<feature type="transmembrane region" description="Helical" evidence="1">
    <location>
        <begin position="1031"/>
        <end position="1057"/>
    </location>
</feature>
<feature type="transmembrane region" description="Helical" evidence="1">
    <location>
        <begin position="946"/>
        <end position="971"/>
    </location>
</feature>
<dbReference type="PANTHER" id="PTHR32063">
    <property type="match status" value="1"/>
</dbReference>
<dbReference type="SUPFAM" id="SSF82693">
    <property type="entry name" value="Multidrug efflux transporter AcrB pore domain, PN1, PN2, PC1 and PC2 subdomains"/>
    <property type="match status" value="2"/>
</dbReference>
<feature type="transmembrane region" description="Helical" evidence="1">
    <location>
        <begin position="894"/>
        <end position="913"/>
    </location>
</feature>
<feature type="transmembrane region" description="Helical" evidence="1">
    <location>
        <begin position="380"/>
        <end position="405"/>
    </location>
</feature>
<dbReference type="Pfam" id="PF00873">
    <property type="entry name" value="ACR_tran"/>
    <property type="match status" value="1"/>
</dbReference>
<dbReference type="Gene3D" id="3.30.70.1320">
    <property type="entry name" value="Multidrug efflux transporter AcrB pore domain like"/>
    <property type="match status" value="1"/>
</dbReference>
<protein>
    <submittedName>
        <fullName evidence="2">Multidrug efflux pump subunit AcrB</fullName>
    </submittedName>
</protein>
<feature type="transmembrane region" description="Helical" evidence="1">
    <location>
        <begin position="920"/>
        <end position="940"/>
    </location>
</feature>
<dbReference type="EMBL" id="CAADEY010000007">
    <property type="protein sequence ID" value="VFJ44090.1"/>
    <property type="molecule type" value="Genomic_DNA"/>
</dbReference>
<dbReference type="SUPFAM" id="SSF82714">
    <property type="entry name" value="Multidrug efflux transporter AcrB TolC docking domain, DN and DC subdomains"/>
    <property type="match status" value="2"/>
</dbReference>
<dbReference type="PRINTS" id="PR00702">
    <property type="entry name" value="ACRIFLAVINRP"/>
</dbReference>
<feature type="transmembrane region" description="Helical" evidence="1">
    <location>
        <begin position="550"/>
        <end position="572"/>
    </location>
</feature>
<dbReference type="GO" id="GO:0042910">
    <property type="term" value="F:xenobiotic transmembrane transporter activity"/>
    <property type="evidence" value="ECO:0007669"/>
    <property type="project" value="TreeGrafter"/>
</dbReference>
<feature type="transmembrane region" description="Helical" evidence="1">
    <location>
        <begin position="457"/>
        <end position="476"/>
    </location>
</feature>
<organism evidence="2">
    <name type="scientific">Candidatus Kentrum sp. DK</name>
    <dbReference type="NCBI Taxonomy" id="2126562"/>
    <lineage>
        <taxon>Bacteria</taxon>
        <taxon>Pseudomonadati</taxon>
        <taxon>Pseudomonadota</taxon>
        <taxon>Gammaproteobacteria</taxon>
        <taxon>Candidatus Kentrum</taxon>
    </lineage>
</organism>
<dbReference type="SUPFAM" id="SSF82866">
    <property type="entry name" value="Multidrug efflux transporter AcrB transmembrane domain"/>
    <property type="match status" value="2"/>
</dbReference>
<dbReference type="GO" id="GO:0005886">
    <property type="term" value="C:plasma membrane"/>
    <property type="evidence" value="ECO:0007669"/>
    <property type="project" value="TreeGrafter"/>
</dbReference>
<feature type="transmembrane region" description="Helical" evidence="1">
    <location>
        <begin position="355"/>
        <end position="374"/>
    </location>
</feature>
<keyword evidence="1" id="KW-0812">Transmembrane</keyword>
<feature type="transmembrane region" description="Helical" evidence="1">
    <location>
        <begin position="322"/>
        <end position="348"/>
    </location>
</feature>
<accession>A0A450RY80</accession>
<proteinExistence type="predicted"/>
<dbReference type="AlphaFoldDB" id="A0A450RY80"/>
<reference evidence="2" key="1">
    <citation type="submission" date="2019-02" db="EMBL/GenBank/DDBJ databases">
        <authorList>
            <person name="Gruber-Vodicka R. H."/>
            <person name="Seah K. B. B."/>
        </authorList>
    </citation>
    <scope>NUCLEOTIDE SEQUENCE</scope>
    <source>
        <strain evidence="2">BECK_DK161</strain>
    </source>
</reference>
<evidence type="ECO:0000313" key="2">
    <source>
        <dbReference type="EMBL" id="VFJ44090.1"/>
    </source>
</evidence>
<evidence type="ECO:0000256" key="1">
    <source>
        <dbReference type="SAM" id="Phobius"/>
    </source>
</evidence>
<dbReference type="Gene3D" id="3.30.70.1430">
    <property type="entry name" value="Multidrug efflux transporter AcrB pore domain"/>
    <property type="match status" value="2"/>
</dbReference>
<dbReference type="Gene3D" id="3.30.2090.10">
    <property type="entry name" value="Multidrug efflux transporter AcrB TolC docking domain, DN and DC subdomains"/>
    <property type="match status" value="2"/>
</dbReference>
<name>A0A450RY80_9GAMM</name>
<dbReference type="Gene3D" id="1.20.1640.10">
    <property type="entry name" value="Multidrug efflux transporter AcrB transmembrane domain"/>
    <property type="match status" value="2"/>
</dbReference>
<feature type="transmembrane region" description="Helical" evidence="1">
    <location>
        <begin position="425"/>
        <end position="445"/>
    </location>
</feature>
<dbReference type="InterPro" id="IPR027463">
    <property type="entry name" value="AcrB_DN_DC_subdom"/>
</dbReference>
<sequence length="1067" mass="116974">MIAWFVRNSVAANLLMALILVLGVQALFSRLPLEVFPDIDLDVITVSMILRGATPVEVEEGIVIRIEEAISDLDGIKRLLSSAAEGRAEIRIEIERGTDPRALLDDIKTRVDAIDTFPADAERPVYTIPQRRLGVISVVISADLPEGRLRELGERVRDDLRSLPGAGYVTLLGARPFEIAIAVSGHTLERFGLGFDDIVEAVQNASRDYPAGSLKSSRGEILLRTRGQAYTGAEFAGITVVRRPDGSRLTLGDLADITDGFTEDPLSARFNGRPAVVLRVYRQADQGAVALSQAVHDYLVDARRHSPPDVTIDTWFDTSREIAIWLDILLTNAAWGGAIILLILTLLLRPSVAMLVFFGIPISFMGTLAVMPLFGLTVNVISLFAFIVVLGIVVDDAIVTGENIYTHLRRGKDPALAAIDGTHEISVPVTLGVLTTISAFVPLLLMTGERGVTFGQVAMVVILVLLFSLTQSKLILPAHMKHLRVPRPDTDPDGGAGAIGNGIETNQIGQCKATLASRFAKMQDRIADALEHGIRHYYRPLLVRALANRFLTLSLFVGTSFVVISFVLGGHYKFVFFPEVEGEITWASLAMPAGTPAHVMDRHMARITAVAHQLQAKYTDPATGKSAIRNILRADGWSFLIDVADTGPNKGEVLLELLPPTERPIPITNAEIIREWRRATGPIPGAKELHFRFDEQQVGEAIDIQLAGSDFGHLTAAAAAVKARLGQYPGVFDIRDNLDADREEITLTLRPEARLLGITTADLGEQVRRAFFGAEAQRIQRGRDDVRVMVRYPLVERRALSDLLRIKIRTRAGDQIPLGAVAELAPGHGFSTIARVDRHRAVNVTADVDRKNIDINRVVTDMLPFLAEIERRYPGVRYTLEGEQRQQRESFGNLAIGVILVFFVIYALLAIPLRSYLQPLIVMGVIPFGIVGALLGHMIMGLDLSMMSLMGLLALAGVVVNDSLVLVDYINRRRREGIAVPEAVRIAGVARFRPILLTSLTTFAGLMPLIFEDSIQAQYLIPMAVSLGFGILYATLLTLFLVPIGYTLLADLQGLFLPEKKQEKQRR</sequence>